<evidence type="ECO:0000313" key="3">
    <source>
        <dbReference type="EMBL" id="AAZ11622.1"/>
    </source>
</evidence>
<accession>Q583U5</accession>
<dbReference type="Proteomes" id="UP000008524">
    <property type="component" value="Chromosome 6"/>
</dbReference>
<dbReference type="eggNOG" id="ENOG502S403">
    <property type="taxonomic scope" value="Eukaryota"/>
</dbReference>
<evidence type="ECO:0000256" key="1">
    <source>
        <dbReference type="SAM" id="MobiDB-lite"/>
    </source>
</evidence>
<dbReference type="OMA" id="HEPQHFF"/>
<feature type="region of interest" description="Disordered" evidence="1">
    <location>
        <begin position="68"/>
        <end position="87"/>
    </location>
</feature>
<organism evidence="2 4">
    <name type="scientific">Trypanosoma brucei brucei (strain 927/4 GUTat10.1)</name>
    <dbReference type="NCBI Taxonomy" id="185431"/>
    <lineage>
        <taxon>Eukaryota</taxon>
        <taxon>Discoba</taxon>
        <taxon>Euglenozoa</taxon>
        <taxon>Kinetoplastea</taxon>
        <taxon>Metakinetoplastina</taxon>
        <taxon>Trypanosomatida</taxon>
        <taxon>Trypanosomatidae</taxon>
        <taxon>Trypanosoma</taxon>
    </lineage>
</organism>
<sequence>MIKLVSGVVNSFTQLDNALLEELMLKLTEDRSTRMVDCLPGILKELSDHVRDPGQECQEQHKQLCSQQELQQQQQQQRFERRENTPHASEVTRLLNLAMDSGPGAVKWTAVESELSNFLRSLMAGRRQVGLKESASQTVQALGPLFNVLTSTADTDGSEVEKDALMPLSFYRGFYARAVSLLLHLHLSGFDGSDRIAWLKRCGWKVELYDILLPFIQKEVEPLEKELVYHFQEGKNTARREEPQHFFLFLQQIYTRLVNNARAHGWAPEGIGEQDGVNTLIALGSAALAATAVSVFRSAYGWHEESGYLSVKDFTIHGVNCLVDFLTKSGGIVHLGAQAGIVERLISPDIFCTYAEAARSFVCKAFASGHQVLWRLEFLTNSPTLTDQTATLKAVRGTYHMLRCLEAILRRLAVVFALLPACVIITWNSVVVPSLVMFMQHLEDAKEEAASLCETRAELIITSFHLLDSVQAVCSAAEEWRERFCEHCGEKDVSAAQLGKMTRWREKLRREVTESTSQFLAHLFAVEEVSPRGLHAWDGILQGLLHGPSTGSNIVQEVMRTSIPCLIPKEKRKHLKEYCEATGANALANLLSEDVL</sequence>
<evidence type="ECO:0000313" key="4">
    <source>
        <dbReference type="Proteomes" id="UP000008524"/>
    </source>
</evidence>
<feature type="compositionally biased region" description="Low complexity" evidence="1">
    <location>
        <begin position="68"/>
        <end position="77"/>
    </location>
</feature>
<dbReference type="VEuPathDB" id="TriTrypDB:Tb927.6.580"/>
<proteinExistence type="predicted"/>
<dbReference type="OrthoDB" id="273130at2759"/>
<reference evidence="2" key="1">
    <citation type="submission" date="2000-10" db="EMBL/GenBank/DDBJ databases">
        <authorList>
            <person name="El-Sayed N.M."/>
            <person name="Khalak H."/>
            <person name="Adams M.D."/>
        </authorList>
    </citation>
    <scope>NUCLEOTIDE SEQUENCE</scope>
    <source>
        <strain evidence="2">GUTat10.1</strain>
    </source>
</reference>
<keyword evidence="4" id="KW-1185">Reference proteome</keyword>
<reference evidence="3 4" key="3">
    <citation type="journal article" date="2005" name="Science">
        <title>The genome of the African trypanosome Trypanosoma brucei.</title>
        <authorList>
            <person name="Berriman M."/>
            <person name="Ghedin E."/>
            <person name="Hertz-Fowler C."/>
            <person name="Blandin G."/>
            <person name="Renauld H."/>
            <person name="Bartholomeu D.C."/>
            <person name="Lennard N.J."/>
            <person name="Caler E."/>
            <person name="Hamlin N.E."/>
            <person name="Haas B."/>
            <person name="Bohme U."/>
            <person name="Hannick L."/>
            <person name="Aslett M.A."/>
            <person name="Shallom J."/>
            <person name="Marcello L."/>
            <person name="Hou L."/>
            <person name="Wickstead B."/>
            <person name="Alsmark U.C."/>
            <person name="Arrowsmith C."/>
            <person name="Atkin R.J."/>
            <person name="Barron A.J."/>
            <person name="Bringaud F."/>
            <person name="Brooks K."/>
            <person name="Carrington M."/>
            <person name="Cherevach I."/>
            <person name="Chillingworth T.J."/>
            <person name="Churcher C."/>
            <person name="Clark L.N."/>
            <person name="Corton C.H."/>
            <person name="Cronin A."/>
            <person name="Davies R.M."/>
            <person name="Doggett J."/>
            <person name="Djikeng A."/>
            <person name="Feldblyum T."/>
            <person name="Field M.C."/>
            <person name="Fraser A."/>
            <person name="Goodhead I."/>
            <person name="Hance Z."/>
            <person name="Harper D."/>
            <person name="Harris B.R."/>
            <person name="Hauser H."/>
            <person name="Hostetler J."/>
            <person name="Ivens A."/>
            <person name="Jagels K."/>
            <person name="Johnson D."/>
            <person name="Johnson J."/>
            <person name="Jones K."/>
            <person name="Kerhornou A.X."/>
            <person name="Koo H."/>
            <person name="Larke N."/>
            <person name="Landfear S."/>
            <person name="Larkin C."/>
            <person name="Leech V."/>
            <person name="Line A."/>
            <person name="Lord A."/>
            <person name="Macleod A."/>
            <person name="Mooney P.J."/>
            <person name="Moule S."/>
            <person name="Martin D.M."/>
            <person name="Morgan G.W."/>
            <person name="Mungall K."/>
            <person name="Norbertczak H."/>
            <person name="Ormond D."/>
            <person name="Pai G."/>
            <person name="Peacock C.S."/>
            <person name="Peterson J."/>
            <person name="Quail M.A."/>
            <person name="Rabbinowitsch E."/>
            <person name="Rajandream M.A."/>
            <person name="Reitter C."/>
            <person name="Salzberg S.L."/>
            <person name="Sanders M."/>
            <person name="Schobel S."/>
            <person name="Sharp S."/>
            <person name="Simmonds M."/>
            <person name="Simpson A.J."/>
            <person name="Tallon L."/>
            <person name="Turner C.M."/>
            <person name="Tait A."/>
            <person name="Tivey A.R."/>
            <person name="Van Aken S."/>
            <person name="Walker D."/>
            <person name="Wanless D."/>
            <person name="Wang S."/>
            <person name="White B."/>
            <person name="White O."/>
            <person name="Whitehead S."/>
            <person name="Woodward J."/>
            <person name="Wortman J."/>
            <person name="Adams M.D."/>
            <person name="Embley T.M."/>
            <person name="Gull K."/>
            <person name="Ullu E."/>
            <person name="Barry J.D."/>
            <person name="Fairlamb A.H."/>
            <person name="Opperdoes F."/>
            <person name="Barrell B.G."/>
            <person name="Donelson J.E."/>
            <person name="Hall N."/>
            <person name="Fraser C.M."/>
            <person name="Melville S.E."/>
            <person name="El-Sayed N.M."/>
        </authorList>
    </citation>
    <scope>NUCLEOTIDE SEQUENCE [LARGE SCALE GENOMIC DNA]</scope>
    <source>
        <strain evidence="3 4">927/4 GUTat10.1</strain>
    </source>
</reference>
<protein>
    <submittedName>
        <fullName evidence="2">Uncharacterized protein</fullName>
    </submittedName>
</protein>
<dbReference type="EMBL" id="AC084046">
    <property type="protein sequence ID" value="AAX80463.1"/>
    <property type="molecule type" value="Genomic_DNA"/>
</dbReference>
<dbReference type="KEGG" id="tbr:Tb927.6.580"/>
<accession>D6XHE3</accession>
<dbReference type="PaxDb" id="5691-AAZ11622"/>
<dbReference type="RefSeq" id="XP_845181.1">
    <property type="nucleotide sequence ID" value="XM_840088.1"/>
</dbReference>
<gene>
    <name evidence="3" type="primary">Tb06.3D8.250</name>
    <name evidence="2" type="ORF">Tb927.6.580</name>
</gene>
<name>Q583U5_TRYB2</name>
<dbReference type="InParanoid" id="Q583U5"/>
<dbReference type="AlphaFoldDB" id="Q583U5"/>
<reference evidence="3" key="5">
    <citation type="submission" date="2005-04" db="EMBL/GenBank/DDBJ databases">
        <title>Sequencing, closure, and annotation of Trypanosoma brucei chromosomes 2 through 8.</title>
        <authorList>
            <person name="Ghedin E."/>
            <person name="Blandin G."/>
            <person name="Bartholomeu D."/>
            <person name="Caler E."/>
            <person name="Haas B."/>
            <person name="Hannick L."/>
            <person name="Shallom J."/>
            <person name="Hou L."/>
            <person name="Djikeng A."/>
            <person name="Feldblyum T."/>
            <person name="Hostetler J."/>
            <person name="Johnson J."/>
            <person name="Jones K."/>
            <person name="Koo H.L."/>
            <person name="Larkin C."/>
            <person name="Pai G."/>
            <person name="Peterson J."/>
            <person name="Khalak H.G."/>
            <person name="Salzberg S."/>
            <person name="Simpson A.J."/>
            <person name="Tallon L."/>
            <person name="Van Aken S."/>
            <person name="Wanless D."/>
            <person name="White O."/>
            <person name="Wortman J."/>
            <person name="Fraser C.M."/>
            <person name="El-Sayed N.M.A."/>
        </authorList>
    </citation>
    <scope>NUCLEOTIDE SEQUENCE</scope>
    <source>
        <strain evidence="3">927/4 GUTat10.1</strain>
    </source>
</reference>
<dbReference type="EMBL" id="CP000069">
    <property type="protein sequence ID" value="AAZ11622.1"/>
    <property type="molecule type" value="Genomic_DNA"/>
</dbReference>
<reference evidence="3" key="2">
    <citation type="journal article" date="2005" name="Science">
        <title>Comparative genomics of trypanosomatid parasitic protozoa.</title>
        <authorList>
            <person name="El-Sayed N.M."/>
            <person name="Myler P.J."/>
            <person name="Blandin G."/>
            <person name="Berriman M."/>
            <person name="Crabtree J."/>
            <person name="Aggarwal G."/>
            <person name="Caler E."/>
            <person name="Renauld H."/>
            <person name="Worthey E.A."/>
            <person name="Hertz-Fowler C."/>
            <person name="Ghedin E."/>
            <person name="Peacock C."/>
            <person name="Bartholomeu D.C."/>
            <person name="Haas B.J."/>
            <person name="Tran A.N."/>
            <person name="Wortman J.R."/>
            <person name="Alsmark U.C."/>
            <person name="Angiuoli S."/>
            <person name="Anupama A."/>
            <person name="Badger J."/>
            <person name="Bringaud F."/>
            <person name="Cadag E."/>
            <person name="Carlton J.M."/>
            <person name="Cerqueira G.C."/>
            <person name="Creasy T."/>
            <person name="Delcher A.L."/>
            <person name="Djikeng A."/>
            <person name="Embley T.M."/>
            <person name="Hauser C."/>
            <person name="Ivens A.C."/>
            <person name="Kummerfeld S.K."/>
            <person name="Pereira-Leal J.B."/>
            <person name="Nilsson D."/>
            <person name="Peterson J."/>
            <person name="Salzberg S.L."/>
            <person name="Shallom J."/>
            <person name="Silva J.C."/>
            <person name="Sundaram J."/>
            <person name="Westenberger S."/>
            <person name="White O."/>
            <person name="Melville S.E."/>
            <person name="Donelson J.E."/>
            <person name="Andersson B."/>
            <person name="Stuart K.D."/>
            <person name="Hall N."/>
        </authorList>
    </citation>
    <scope>NUCLEOTIDE SEQUENCE</scope>
    <source>
        <strain evidence="3">927/4 GUTat10.1</strain>
    </source>
</reference>
<reference evidence="2" key="4">
    <citation type="submission" date="2005-04" db="EMBL/GenBank/DDBJ databases">
        <title>.</title>
        <authorList>
            <person name="Ghedin E."/>
            <person name="Blandin G."/>
            <person name="Bartholomeu D."/>
            <person name="Caler E."/>
            <person name="Haas B."/>
            <person name="Hannick L."/>
            <person name="Shallom J."/>
            <person name="Hou L."/>
            <person name="Djikeng A."/>
            <person name="Feldblyum T."/>
            <person name="Hostetler J."/>
            <person name="Johnson J."/>
            <person name="Jones K."/>
            <person name="Koo H.L."/>
            <person name="Larkin C."/>
            <person name="Pai G."/>
            <person name="Peterson J."/>
            <person name="Khalak H.G."/>
            <person name="Salzberg S."/>
            <person name="Simpson A.J."/>
            <person name="Tallon L."/>
            <person name="Van Aken S."/>
            <person name="Wanless D."/>
            <person name="White O."/>
            <person name="Wortman J."/>
            <person name="Fraser C.M."/>
            <person name="El-Sayed N.M.A."/>
        </authorList>
    </citation>
    <scope>NUCLEOTIDE SEQUENCE</scope>
    <source>
        <strain evidence="2">GUTat10.1</strain>
    </source>
</reference>
<dbReference type="GeneID" id="3657695"/>
<evidence type="ECO:0000313" key="2">
    <source>
        <dbReference type="EMBL" id="AAX80463.1"/>
    </source>
</evidence>